<reference evidence="2 3" key="1">
    <citation type="submission" date="2015-07" db="EMBL/GenBank/DDBJ databases">
        <title>Genome sequence of Levilinea saccharolytica DSM 16555.</title>
        <authorList>
            <person name="Hemp J."/>
            <person name="Ward L.M."/>
            <person name="Pace L.A."/>
            <person name="Fischer W.W."/>
        </authorList>
    </citation>
    <scope>NUCLEOTIDE SEQUENCE [LARGE SCALE GENOMIC DNA]</scope>
    <source>
        <strain evidence="2 3">KIBI-1</strain>
    </source>
</reference>
<protein>
    <submittedName>
        <fullName evidence="2">Uncharacterized protein</fullName>
    </submittedName>
</protein>
<feature type="chain" id="PRO_5006132905" evidence="1">
    <location>
        <begin position="29"/>
        <end position="154"/>
    </location>
</feature>
<evidence type="ECO:0000313" key="2">
    <source>
        <dbReference type="EMBL" id="KPL75719.1"/>
    </source>
</evidence>
<accession>A0A0P6X8G3</accession>
<dbReference type="EMBL" id="LGCM01000065">
    <property type="protein sequence ID" value="KPL75719.1"/>
    <property type="molecule type" value="Genomic_DNA"/>
</dbReference>
<dbReference type="OrthoDB" id="9801228at2"/>
<name>A0A0P6X8G3_9CHLR</name>
<dbReference type="PROSITE" id="PS51257">
    <property type="entry name" value="PROKAR_LIPOPROTEIN"/>
    <property type="match status" value="1"/>
</dbReference>
<dbReference type="STRING" id="229921.ADN01_18015"/>
<evidence type="ECO:0000256" key="1">
    <source>
        <dbReference type="SAM" id="SignalP"/>
    </source>
</evidence>
<proteinExistence type="predicted"/>
<dbReference type="Proteomes" id="UP000050501">
    <property type="component" value="Unassembled WGS sequence"/>
</dbReference>
<comment type="caution">
    <text evidence="2">The sequence shown here is derived from an EMBL/GenBank/DDBJ whole genome shotgun (WGS) entry which is preliminary data.</text>
</comment>
<dbReference type="RefSeq" id="WP_062417167.1">
    <property type="nucleotide sequence ID" value="NZ_DF967974.1"/>
</dbReference>
<dbReference type="AlphaFoldDB" id="A0A0P6X8G3"/>
<evidence type="ECO:0000313" key="3">
    <source>
        <dbReference type="Proteomes" id="UP000050501"/>
    </source>
</evidence>
<keyword evidence="1" id="KW-0732">Signal</keyword>
<gene>
    <name evidence="2" type="ORF">ADN01_18015</name>
</gene>
<feature type="signal peptide" evidence="1">
    <location>
        <begin position="1"/>
        <end position="28"/>
    </location>
</feature>
<keyword evidence="3" id="KW-1185">Reference proteome</keyword>
<organism evidence="2 3">
    <name type="scientific">Levilinea saccharolytica</name>
    <dbReference type="NCBI Taxonomy" id="229921"/>
    <lineage>
        <taxon>Bacteria</taxon>
        <taxon>Bacillati</taxon>
        <taxon>Chloroflexota</taxon>
        <taxon>Anaerolineae</taxon>
        <taxon>Anaerolineales</taxon>
        <taxon>Anaerolineaceae</taxon>
        <taxon>Levilinea</taxon>
    </lineage>
</organism>
<sequence length="154" mass="16615">MKLNLKIIGGLVAVLAVLFLSSCSPSPAAAPTAAPAEPILKTTLGDFRIVSARLADEVHDSQAPDGQKFLLIGLVRPDLQKLIPGEFSLEAFQTMMVEASEAIYIQGDDGSQTFYSHMGGWVEEDFVIGFTVPVNQTYTLHWPGNDPLPLTVTE</sequence>